<gene>
    <name evidence="1" type="primary">Necator_chrII.g7914</name>
    <name evidence="1" type="ORF">RB195_020120</name>
</gene>
<dbReference type="EMBL" id="JAVFWL010000002">
    <property type="protein sequence ID" value="KAK6737822.1"/>
    <property type="molecule type" value="Genomic_DNA"/>
</dbReference>
<name>A0ABR1CHC0_NECAM</name>
<comment type="caution">
    <text evidence="1">The sequence shown here is derived from an EMBL/GenBank/DDBJ whole genome shotgun (WGS) entry which is preliminary data.</text>
</comment>
<protein>
    <submittedName>
        <fullName evidence="1">Uncharacterized protein</fullName>
    </submittedName>
</protein>
<proteinExistence type="predicted"/>
<accession>A0ABR1CHC0</accession>
<keyword evidence="2" id="KW-1185">Reference proteome</keyword>
<reference evidence="1 2" key="1">
    <citation type="submission" date="2023-08" db="EMBL/GenBank/DDBJ databases">
        <title>A Necator americanus chromosomal reference genome.</title>
        <authorList>
            <person name="Ilik V."/>
            <person name="Petrzelkova K.J."/>
            <person name="Pardy F."/>
            <person name="Fuh T."/>
            <person name="Niatou-Singa F.S."/>
            <person name="Gouil Q."/>
            <person name="Baker L."/>
            <person name="Ritchie M.E."/>
            <person name="Jex A.R."/>
            <person name="Gazzola D."/>
            <person name="Li H."/>
            <person name="Toshio Fujiwara R."/>
            <person name="Zhan B."/>
            <person name="Aroian R.V."/>
            <person name="Pafco B."/>
            <person name="Schwarz E.M."/>
        </authorList>
    </citation>
    <scope>NUCLEOTIDE SEQUENCE [LARGE SCALE GENOMIC DNA]</scope>
    <source>
        <strain evidence="1 2">Aroian</strain>
        <tissue evidence="1">Whole animal</tissue>
    </source>
</reference>
<dbReference type="Proteomes" id="UP001303046">
    <property type="component" value="Unassembled WGS sequence"/>
</dbReference>
<evidence type="ECO:0000313" key="2">
    <source>
        <dbReference type="Proteomes" id="UP001303046"/>
    </source>
</evidence>
<sequence length="153" mass="17438">MERGIFGNNSPFRYAELSDTADLSYLADGFTKPSSACKISFDPRTHPNAEIRGHDFLLTNNKSLWDHHEVGTQSASSQNRRPWFIGRLSTITRQHVKFRGGDRFLSNSIVLRKSRNREQVLDVSFLCAPLDRKFSCSMESIGALSGFHIYWLP</sequence>
<evidence type="ECO:0000313" key="1">
    <source>
        <dbReference type="EMBL" id="KAK6737822.1"/>
    </source>
</evidence>
<organism evidence="1 2">
    <name type="scientific">Necator americanus</name>
    <name type="common">Human hookworm</name>
    <dbReference type="NCBI Taxonomy" id="51031"/>
    <lineage>
        <taxon>Eukaryota</taxon>
        <taxon>Metazoa</taxon>
        <taxon>Ecdysozoa</taxon>
        <taxon>Nematoda</taxon>
        <taxon>Chromadorea</taxon>
        <taxon>Rhabditida</taxon>
        <taxon>Rhabditina</taxon>
        <taxon>Rhabditomorpha</taxon>
        <taxon>Strongyloidea</taxon>
        <taxon>Ancylostomatidae</taxon>
        <taxon>Bunostominae</taxon>
        <taxon>Necator</taxon>
    </lineage>
</organism>